<organism evidence="1 2">
    <name type="scientific">Brevibacillus gelatini</name>
    <dbReference type="NCBI Taxonomy" id="1655277"/>
    <lineage>
        <taxon>Bacteria</taxon>
        <taxon>Bacillati</taxon>
        <taxon>Bacillota</taxon>
        <taxon>Bacilli</taxon>
        <taxon>Bacillales</taxon>
        <taxon>Paenibacillaceae</taxon>
        <taxon>Brevibacillus</taxon>
    </lineage>
</organism>
<protein>
    <submittedName>
        <fullName evidence="1">Uncharacterized protein</fullName>
    </submittedName>
</protein>
<accession>A0A3M8B0G4</accession>
<evidence type="ECO:0000313" key="1">
    <source>
        <dbReference type="EMBL" id="RNB56944.1"/>
    </source>
</evidence>
<proteinExistence type="predicted"/>
<dbReference type="EMBL" id="RHHS01000027">
    <property type="protein sequence ID" value="RNB56944.1"/>
    <property type="molecule type" value="Genomic_DNA"/>
</dbReference>
<keyword evidence="2" id="KW-1185">Reference proteome</keyword>
<reference evidence="1 2" key="1">
    <citation type="submission" date="2018-10" db="EMBL/GenBank/DDBJ databases">
        <title>Phylogenomics of Brevibacillus.</title>
        <authorList>
            <person name="Dunlap C."/>
        </authorList>
    </citation>
    <scope>NUCLEOTIDE SEQUENCE [LARGE SCALE GENOMIC DNA]</scope>
    <source>
        <strain evidence="1 2">DSM 100115</strain>
    </source>
</reference>
<dbReference type="Proteomes" id="UP000268829">
    <property type="component" value="Unassembled WGS sequence"/>
</dbReference>
<dbReference type="RefSeq" id="WP_122904907.1">
    <property type="nucleotide sequence ID" value="NZ_RHHS01000027.1"/>
</dbReference>
<dbReference type="AlphaFoldDB" id="A0A3M8B0G4"/>
<dbReference type="OrthoDB" id="2361368at2"/>
<comment type="caution">
    <text evidence="1">The sequence shown here is derived from an EMBL/GenBank/DDBJ whole genome shotgun (WGS) entry which is preliminary data.</text>
</comment>
<sequence length="101" mass="11703">MAFGISRGELNQWKQAVQRGEIAFLTHYWLDPRFPGIKTVTKVGCADTQKLTDWCVANGLNPAYIHHRQPFPHFDLIGPRQIEILQQAGLRDHLERFHLLE</sequence>
<evidence type="ECO:0000313" key="2">
    <source>
        <dbReference type="Proteomes" id="UP000268829"/>
    </source>
</evidence>
<name>A0A3M8B0G4_9BACL</name>
<gene>
    <name evidence="1" type="ORF">EDM57_11535</name>
</gene>